<name>A0A8J7FH31_9GAMM</name>
<evidence type="ECO:0000313" key="2">
    <source>
        <dbReference type="Proteomes" id="UP000640333"/>
    </source>
</evidence>
<gene>
    <name evidence="1" type="ORF">IOQ59_20365</name>
</gene>
<dbReference type="Proteomes" id="UP000640333">
    <property type="component" value="Unassembled WGS sequence"/>
</dbReference>
<dbReference type="AlphaFoldDB" id="A0A8J7FH31"/>
<organism evidence="1 2">
    <name type="scientific">Pontibacterium sinense</name>
    <dbReference type="NCBI Taxonomy" id="2781979"/>
    <lineage>
        <taxon>Bacteria</taxon>
        <taxon>Pseudomonadati</taxon>
        <taxon>Pseudomonadota</taxon>
        <taxon>Gammaproteobacteria</taxon>
        <taxon>Oceanospirillales</taxon>
        <taxon>Oceanospirillaceae</taxon>
        <taxon>Pontibacterium</taxon>
    </lineage>
</organism>
<evidence type="ECO:0008006" key="3">
    <source>
        <dbReference type="Google" id="ProtNLM"/>
    </source>
</evidence>
<evidence type="ECO:0000313" key="1">
    <source>
        <dbReference type="EMBL" id="MBE9399624.1"/>
    </source>
</evidence>
<protein>
    <recommendedName>
        <fullName evidence="3">DUF1835 domain-containing protein</fullName>
    </recommendedName>
</protein>
<keyword evidence="2" id="KW-1185">Reference proteome</keyword>
<proteinExistence type="predicted"/>
<reference evidence="1" key="1">
    <citation type="submission" date="2020-10" db="EMBL/GenBank/DDBJ databases">
        <title>Bacterium isolated from coastal waters sediment.</title>
        <authorList>
            <person name="Chen R.-J."/>
            <person name="Lu D.-C."/>
            <person name="Zhu K.-L."/>
            <person name="Du Z.-J."/>
        </authorList>
    </citation>
    <scope>NUCLEOTIDE SEQUENCE</scope>
    <source>
        <strain evidence="1">N1Y112</strain>
    </source>
</reference>
<sequence>MLHITNGDNANQVLQHAGISGRFLSWADVLHDGPIPAGLTLDEMSQVRANFIHHCGWASEFEALTHFQSRDAVFLSSAREGGVVIWNSPELYDQLHLIQLLSWYNSEAGRHCQPPELVLVPFLLGLATEEHDLPECLNQRQVVSTEQLQVSEEAWYALTASNPRMLAAMLKQDLSCLPYLKSGLQRLVEEYPDLNGINRTERQILSILSGGESAPGSVFRDSQQLENPQFMGDSSFWLVIKRMVESDRPLIALADGSAFKLPGMFGADEAFLQQQLLITDLGAEVLAGDANWLAQRQIDRWVGGVHLNPENIWCWCAENAEFVRV</sequence>
<accession>A0A8J7FH31</accession>
<dbReference type="RefSeq" id="WP_193955320.1">
    <property type="nucleotide sequence ID" value="NZ_JADEYS010000031.1"/>
</dbReference>
<comment type="caution">
    <text evidence="1">The sequence shown here is derived from an EMBL/GenBank/DDBJ whole genome shotgun (WGS) entry which is preliminary data.</text>
</comment>
<dbReference type="EMBL" id="JADEYS010000031">
    <property type="protein sequence ID" value="MBE9399624.1"/>
    <property type="molecule type" value="Genomic_DNA"/>
</dbReference>